<proteinExistence type="predicted"/>
<protein>
    <recommendedName>
        <fullName evidence="4">Secreted protein</fullName>
    </recommendedName>
</protein>
<keyword evidence="1" id="KW-0732">Signal</keyword>
<reference evidence="2" key="1">
    <citation type="thesis" date="2020" institute="ProQuest LLC" country="789 East Eisenhower Parkway, Ann Arbor, MI, USA">
        <title>Comparative Genomics and Chromosome Evolution.</title>
        <authorList>
            <person name="Mudd A.B."/>
        </authorList>
    </citation>
    <scope>NUCLEOTIDE SEQUENCE</scope>
    <source>
        <strain evidence="2">HN-11 Male</strain>
        <tissue evidence="2">Kidney and liver</tissue>
    </source>
</reference>
<name>A0A8J6JTV6_ELECQ</name>
<keyword evidence="3" id="KW-1185">Reference proteome</keyword>
<feature type="signal peptide" evidence="1">
    <location>
        <begin position="1"/>
        <end position="16"/>
    </location>
</feature>
<dbReference type="AlphaFoldDB" id="A0A8J6JTV6"/>
<dbReference type="EMBL" id="WNTK01000504">
    <property type="protein sequence ID" value="KAG9469505.1"/>
    <property type="molecule type" value="Genomic_DNA"/>
</dbReference>
<accession>A0A8J6JTV6</accession>
<gene>
    <name evidence="2" type="ORF">GDO78_020352</name>
</gene>
<evidence type="ECO:0000313" key="3">
    <source>
        <dbReference type="Proteomes" id="UP000770717"/>
    </source>
</evidence>
<comment type="caution">
    <text evidence="2">The sequence shown here is derived from an EMBL/GenBank/DDBJ whole genome shotgun (WGS) entry which is preliminary data.</text>
</comment>
<evidence type="ECO:0008006" key="4">
    <source>
        <dbReference type="Google" id="ProtNLM"/>
    </source>
</evidence>
<evidence type="ECO:0000256" key="1">
    <source>
        <dbReference type="SAM" id="SignalP"/>
    </source>
</evidence>
<organism evidence="2 3">
    <name type="scientific">Eleutherodactylus coqui</name>
    <name type="common">Puerto Rican coqui</name>
    <dbReference type="NCBI Taxonomy" id="57060"/>
    <lineage>
        <taxon>Eukaryota</taxon>
        <taxon>Metazoa</taxon>
        <taxon>Chordata</taxon>
        <taxon>Craniata</taxon>
        <taxon>Vertebrata</taxon>
        <taxon>Euteleostomi</taxon>
        <taxon>Amphibia</taxon>
        <taxon>Batrachia</taxon>
        <taxon>Anura</taxon>
        <taxon>Neobatrachia</taxon>
        <taxon>Hyloidea</taxon>
        <taxon>Eleutherodactylidae</taxon>
        <taxon>Eleutherodactylinae</taxon>
        <taxon>Eleutherodactylus</taxon>
        <taxon>Eleutherodactylus</taxon>
    </lineage>
</organism>
<dbReference type="Proteomes" id="UP000770717">
    <property type="component" value="Unassembled WGS sequence"/>
</dbReference>
<evidence type="ECO:0000313" key="2">
    <source>
        <dbReference type="EMBL" id="KAG9469505.1"/>
    </source>
</evidence>
<feature type="chain" id="PRO_5035145285" description="Secreted protein" evidence="1">
    <location>
        <begin position="17"/>
        <end position="88"/>
    </location>
</feature>
<sequence>MLILFVRGVCLNYLCAHMILVSQCLEILEMMGRHYVLTKRDPPMASLYGVRCCQCGPEFSGGIAVQFYQYNFLDRDTLPCIQCILTYS</sequence>